<evidence type="ECO:0000313" key="3">
    <source>
        <dbReference type="Proteomes" id="UP001642464"/>
    </source>
</evidence>
<proteinExistence type="predicted"/>
<dbReference type="EMBL" id="CAXAMM010013236">
    <property type="protein sequence ID" value="CAK9030854.1"/>
    <property type="molecule type" value="Genomic_DNA"/>
</dbReference>
<keyword evidence="1" id="KW-0812">Transmembrane</keyword>
<keyword evidence="1" id="KW-0472">Membrane</keyword>
<sequence length="101" mass="11587">MAWCFALPVLHATGLWWLLLLLELMAFLLLAIPCTVTEDFDRLKNFIPIELLVGLATLAGSLAALAMWSSGGWSWASWPSVFRDLWPWELYLMPFTLFVIW</sequence>
<evidence type="ECO:0000313" key="2">
    <source>
        <dbReference type="EMBL" id="CAK9030854.1"/>
    </source>
</evidence>
<reference evidence="2 3" key="1">
    <citation type="submission" date="2024-02" db="EMBL/GenBank/DDBJ databases">
        <authorList>
            <person name="Chen Y."/>
            <person name="Shah S."/>
            <person name="Dougan E. K."/>
            <person name="Thang M."/>
            <person name="Chan C."/>
        </authorList>
    </citation>
    <scope>NUCLEOTIDE SEQUENCE [LARGE SCALE GENOMIC DNA]</scope>
</reference>
<evidence type="ECO:0000256" key="1">
    <source>
        <dbReference type="SAM" id="Phobius"/>
    </source>
</evidence>
<keyword evidence="3" id="KW-1185">Reference proteome</keyword>
<accession>A0ABP0KVF8</accession>
<keyword evidence="1" id="KW-1133">Transmembrane helix</keyword>
<protein>
    <submittedName>
        <fullName evidence="2">Uncharacterized protein</fullName>
    </submittedName>
</protein>
<gene>
    <name evidence="2" type="ORF">SCF082_LOCUS19377</name>
</gene>
<organism evidence="2 3">
    <name type="scientific">Durusdinium trenchii</name>
    <dbReference type="NCBI Taxonomy" id="1381693"/>
    <lineage>
        <taxon>Eukaryota</taxon>
        <taxon>Sar</taxon>
        <taxon>Alveolata</taxon>
        <taxon>Dinophyceae</taxon>
        <taxon>Suessiales</taxon>
        <taxon>Symbiodiniaceae</taxon>
        <taxon>Durusdinium</taxon>
    </lineage>
</organism>
<dbReference type="Proteomes" id="UP001642464">
    <property type="component" value="Unassembled WGS sequence"/>
</dbReference>
<feature type="transmembrane region" description="Helical" evidence="1">
    <location>
        <begin position="47"/>
        <end position="68"/>
    </location>
</feature>
<name>A0ABP0KVF8_9DINO</name>
<comment type="caution">
    <text evidence="2">The sequence shown here is derived from an EMBL/GenBank/DDBJ whole genome shotgun (WGS) entry which is preliminary data.</text>
</comment>